<feature type="compositionally biased region" description="Pro residues" evidence="1">
    <location>
        <begin position="58"/>
        <end position="72"/>
    </location>
</feature>
<accession>A0A1X6P6R5</accession>
<organism evidence="2 3">
    <name type="scientific">Porphyra umbilicalis</name>
    <name type="common">Purple laver</name>
    <name type="synonym">Red alga</name>
    <dbReference type="NCBI Taxonomy" id="2786"/>
    <lineage>
        <taxon>Eukaryota</taxon>
        <taxon>Rhodophyta</taxon>
        <taxon>Bangiophyceae</taxon>
        <taxon>Bangiales</taxon>
        <taxon>Bangiaceae</taxon>
        <taxon>Porphyra</taxon>
    </lineage>
</organism>
<dbReference type="AlphaFoldDB" id="A0A1X6P6R5"/>
<feature type="compositionally biased region" description="Low complexity" evidence="1">
    <location>
        <begin position="669"/>
        <end position="687"/>
    </location>
</feature>
<evidence type="ECO:0000256" key="1">
    <source>
        <dbReference type="SAM" id="MobiDB-lite"/>
    </source>
</evidence>
<feature type="region of interest" description="Disordered" evidence="1">
    <location>
        <begin position="210"/>
        <end position="230"/>
    </location>
</feature>
<feature type="region of interest" description="Disordered" evidence="1">
    <location>
        <begin position="556"/>
        <end position="576"/>
    </location>
</feature>
<feature type="region of interest" description="Disordered" evidence="1">
    <location>
        <begin position="1"/>
        <end position="40"/>
    </location>
</feature>
<sequence length="706" mass="72493">MAAAAPWAATQGASASWTPALVPGVAPPPPSAPSAADVEAETAAAAAAAAVIASVPPPSPASLAAPFPPLPAPRRRASGGKGKKRSPAKAPPAKSAVAPRKKHKAVDSAAGGDNDGAELVANASSSAPTPEAVAAWALVSGEVAKAVNNGTKELWAALKKTTAQMEHLRADSNRLEARVDGQGQCNERTAMAVASLRVMVRSGEHGGAANKIGALGSSGKATEQSRGKDVKPVMKVEDTKASAMALAPANDLQAAKLRRPVRAVLKHRIAATTVSREVLMDPDMATSVIQEEVIKSLGVTPDAADSYLMNRIYFSSSTAGAEPTKKRPMAVIMTTIPHTMAQIREFVVKPFFKVLGFSYNPMPLSKAKKWSVNDSFLTSYKGEKAVVAAAKHMFMKVGAASRIVKDNTAGSRNHVDMVVGHHALIASFARNEFEIGLGNRTRRRGGNGTGAYEHWVDEFSTSIMHLSKSHKDNKVHGGYRITDAVDPNIVVRTTGGAWVFTAPAGAVAVRSARQTLKSTAKASARPMGFPKRTAAASTPAVAGSSAYPTLATRRGATSAAAGGTDRPSASDQAAGAMPNCAEDYGVGVEDEISVARPAPFVIVVDNDADHRAGAALIGIDEEGATSVGGVGNGGMSDDGMSDAGGDDARGSNERASDGRGTDGDDSDVGGRTSSSESCDSDASSGASDEGDESGDGFALEDDEEEA</sequence>
<name>A0A1X6P6R5_PORUM</name>
<evidence type="ECO:0000313" key="3">
    <source>
        <dbReference type="Proteomes" id="UP000218209"/>
    </source>
</evidence>
<protein>
    <submittedName>
        <fullName evidence="2">Uncharacterized protein</fullName>
    </submittedName>
</protein>
<proteinExistence type="predicted"/>
<reference evidence="2 3" key="1">
    <citation type="submission" date="2017-03" db="EMBL/GenBank/DDBJ databases">
        <title>WGS assembly of Porphyra umbilicalis.</title>
        <authorList>
            <person name="Brawley S.H."/>
            <person name="Blouin N.A."/>
            <person name="Ficko-Blean E."/>
            <person name="Wheeler G.L."/>
            <person name="Lohr M."/>
            <person name="Goodson H.V."/>
            <person name="Jenkins J.W."/>
            <person name="Blaby-Haas C.E."/>
            <person name="Helliwell K.E."/>
            <person name="Chan C."/>
            <person name="Marriage T."/>
            <person name="Bhattacharya D."/>
            <person name="Klein A.S."/>
            <person name="Badis Y."/>
            <person name="Brodie J."/>
            <person name="Cao Y."/>
            <person name="Collen J."/>
            <person name="Dittami S.M."/>
            <person name="Gachon C.M."/>
            <person name="Green B.R."/>
            <person name="Karpowicz S."/>
            <person name="Kim J.W."/>
            <person name="Kudahl U."/>
            <person name="Lin S."/>
            <person name="Michel G."/>
            <person name="Mittag M."/>
            <person name="Olson B.J."/>
            <person name="Pangilinan J."/>
            <person name="Peng Y."/>
            <person name="Qiu H."/>
            <person name="Shu S."/>
            <person name="Singer J.T."/>
            <person name="Smith A.G."/>
            <person name="Sprecher B.N."/>
            <person name="Wagner V."/>
            <person name="Wang W."/>
            <person name="Wang Z.-Y."/>
            <person name="Yan J."/>
            <person name="Yarish C."/>
            <person name="Zoeuner-Riek S."/>
            <person name="Zhuang Y."/>
            <person name="Zou Y."/>
            <person name="Lindquist E.A."/>
            <person name="Grimwood J."/>
            <person name="Barry K."/>
            <person name="Rokhsar D.S."/>
            <person name="Schmutz J."/>
            <person name="Stiller J.W."/>
            <person name="Grossman A.R."/>
            <person name="Prochnik S.E."/>
        </authorList>
    </citation>
    <scope>NUCLEOTIDE SEQUENCE [LARGE SCALE GENOMIC DNA]</scope>
    <source>
        <strain evidence="2">4086291</strain>
    </source>
</reference>
<feature type="region of interest" description="Disordered" evidence="1">
    <location>
        <begin position="519"/>
        <end position="544"/>
    </location>
</feature>
<feature type="compositionally biased region" description="Low complexity" evidence="1">
    <location>
        <begin position="1"/>
        <end position="24"/>
    </location>
</feature>
<feature type="compositionally biased region" description="Gly residues" evidence="1">
    <location>
        <begin position="626"/>
        <end position="636"/>
    </location>
</feature>
<keyword evidence="3" id="KW-1185">Reference proteome</keyword>
<feature type="compositionally biased region" description="Basic and acidic residues" evidence="1">
    <location>
        <begin position="646"/>
        <end position="662"/>
    </location>
</feature>
<feature type="region of interest" description="Disordered" evidence="1">
    <location>
        <begin position="624"/>
        <end position="706"/>
    </location>
</feature>
<feature type="compositionally biased region" description="Low complexity" evidence="1">
    <location>
        <begin position="556"/>
        <end position="566"/>
    </location>
</feature>
<evidence type="ECO:0000313" key="2">
    <source>
        <dbReference type="EMBL" id="OSX76537.1"/>
    </source>
</evidence>
<feature type="region of interest" description="Disordered" evidence="1">
    <location>
        <begin position="58"/>
        <end position="121"/>
    </location>
</feature>
<dbReference type="Proteomes" id="UP000218209">
    <property type="component" value="Unassembled WGS sequence"/>
</dbReference>
<dbReference type="EMBL" id="KV918863">
    <property type="protein sequence ID" value="OSX76537.1"/>
    <property type="molecule type" value="Genomic_DNA"/>
</dbReference>
<gene>
    <name evidence="2" type="ORF">BU14_0187s0016</name>
</gene>
<feature type="compositionally biased region" description="Basic residues" evidence="1">
    <location>
        <begin position="73"/>
        <end position="87"/>
    </location>
</feature>
<feature type="compositionally biased region" description="Acidic residues" evidence="1">
    <location>
        <begin position="688"/>
        <end position="706"/>
    </location>
</feature>